<dbReference type="InterPro" id="IPR005467">
    <property type="entry name" value="His_kinase_dom"/>
</dbReference>
<keyword evidence="5 10" id="KW-0418">Kinase</keyword>
<evidence type="ECO:0000256" key="3">
    <source>
        <dbReference type="ARBA" id="ARBA00022679"/>
    </source>
</evidence>
<keyword evidence="4" id="KW-0547">Nucleotide-binding</keyword>
<sequence>MAYNKFSLYIVLRILLILLNLIGLAYLFDRGDLLYTLFALAVLVIAQTISLVRFVNKTNHELSKFILALRDTDYTAKFSKADNESFALLYERFQNTLDFYKTKETKYEAQFLFIQELIDNIETGLLALDENNKIVLINQVARQMRIDYQFGNNQGLISILGQINDSQIVSGQNSSGQKVELLVNQSSFRLLDKPQTIYTFKDISSPLESKEIASWQKLIRILAHEIINSLTPITSLSETTLLILKKTKPTGLEDIELSLKTIKDRSEGLLSFMEDYRKMIKLPQPKPEWFDIKEKIRGILNLFQSQLDTIEVFEVYEQKEIFADPVLLEQTLVNLFTNSIQALEDQEEKSITVKFFCEKSWMNLSLRDSGIGMDQDVLSKALVPFFTTKNTGSGIGLSLVQQILNLHGGRVELVSEENKFTQITLLFPMTKI</sequence>
<dbReference type="OrthoDB" id="1931120at2"/>
<evidence type="ECO:0000256" key="5">
    <source>
        <dbReference type="ARBA" id="ARBA00022777"/>
    </source>
</evidence>
<feature type="domain" description="Histidine kinase" evidence="9">
    <location>
        <begin position="221"/>
        <end position="431"/>
    </location>
</feature>
<evidence type="ECO:0000256" key="7">
    <source>
        <dbReference type="ARBA" id="ARBA00023012"/>
    </source>
</evidence>
<dbReference type="GO" id="GO:0000160">
    <property type="term" value="P:phosphorelay signal transduction system"/>
    <property type="evidence" value="ECO:0007669"/>
    <property type="project" value="UniProtKB-KW"/>
</dbReference>
<dbReference type="EMBL" id="FWYF01000001">
    <property type="protein sequence ID" value="SMD31866.1"/>
    <property type="molecule type" value="Genomic_DNA"/>
</dbReference>
<dbReference type="GO" id="GO:0005524">
    <property type="term" value="F:ATP binding"/>
    <property type="evidence" value="ECO:0007669"/>
    <property type="project" value="UniProtKB-KW"/>
</dbReference>
<dbReference type="PANTHER" id="PTHR43065">
    <property type="entry name" value="SENSOR HISTIDINE KINASE"/>
    <property type="match status" value="1"/>
</dbReference>
<evidence type="ECO:0000259" key="9">
    <source>
        <dbReference type="PROSITE" id="PS50109"/>
    </source>
</evidence>
<accession>A0A1W2G6D9</accession>
<dbReference type="InterPro" id="IPR036890">
    <property type="entry name" value="HATPase_C_sf"/>
</dbReference>
<dbReference type="PANTHER" id="PTHR43065:SF46">
    <property type="entry name" value="C4-DICARBOXYLATE TRANSPORT SENSOR PROTEIN DCTB"/>
    <property type="match status" value="1"/>
</dbReference>
<dbReference type="GO" id="GO:0004673">
    <property type="term" value="F:protein histidine kinase activity"/>
    <property type="evidence" value="ECO:0007669"/>
    <property type="project" value="UniProtKB-EC"/>
</dbReference>
<dbReference type="Proteomes" id="UP000192472">
    <property type="component" value="Unassembled WGS sequence"/>
</dbReference>
<dbReference type="SUPFAM" id="SSF55874">
    <property type="entry name" value="ATPase domain of HSP90 chaperone/DNA topoisomerase II/histidine kinase"/>
    <property type="match status" value="1"/>
</dbReference>
<dbReference type="EC" id="2.7.13.3" evidence="2"/>
<keyword evidence="7" id="KW-0902">Two-component regulatory system</keyword>
<keyword evidence="8" id="KW-0472">Membrane</keyword>
<gene>
    <name evidence="10" type="ORF">SAMN04488029_0204</name>
</gene>
<feature type="transmembrane region" description="Helical" evidence="8">
    <location>
        <begin position="34"/>
        <end position="55"/>
    </location>
</feature>
<evidence type="ECO:0000256" key="1">
    <source>
        <dbReference type="ARBA" id="ARBA00000085"/>
    </source>
</evidence>
<dbReference type="AlphaFoldDB" id="A0A1W2G6D9"/>
<organism evidence="10 11">
    <name type="scientific">Reichenbachiella faecimaris</name>
    <dbReference type="NCBI Taxonomy" id="692418"/>
    <lineage>
        <taxon>Bacteria</taxon>
        <taxon>Pseudomonadati</taxon>
        <taxon>Bacteroidota</taxon>
        <taxon>Cytophagia</taxon>
        <taxon>Cytophagales</taxon>
        <taxon>Reichenbachiellaceae</taxon>
        <taxon>Reichenbachiella</taxon>
    </lineage>
</organism>
<dbReference type="RefSeq" id="WP_084370561.1">
    <property type="nucleotide sequence ID" value="NZ_FWYF01000001.1"/>
</dbReference>
<keyword evidence="11" id="KW-1185">Reference proteome</keyword>
<protein>
    <recommendedName>
        <fullName evidence="2">histidine kinase</fullName>
        <ecNumber evidence="2">2.7.13.3</ecNumber>
    </recommendedName>
</protein>
<keyword evidence="6" id="KW-0067">ATP-binding</keyword>
<dbReference type="PROSITE" id="PS50109">
    <property type="entry name" value="HIS_KIN"/>
    <property type="match status" value="1"/>
</dbReference>
<feature type="transmembrane region" description="Helical" evidence="8">
    <location>
        <begin position="7"/>
        <end position="28"/>
    </location>
</feature>
<evidence type="ECO:0000313" key="10">
    <source>
        <dbReference type="EMBL" id="SMD31866.1"/>
    </source>
</evidence>
<evidence type="ECO:0000256" key="6">
    <source>
        <dbReference type="ARBA" id="ARBA00022840"/>
    </source>
</evidence>
<keyword evidence="3" id="KW-0808">Transferase</keyword>
<dbReference type="SMART" id="SM00387">
    <property type="entry name" value="HATPase_c"/>
    <property type="match status" value="1"/>
</dbReference>
<keyword evidence="8" id="KW-0812">Transmembrane</keyword>
<dbReference type="STRING" id="692418.SAMN04488029_0204"/>
<reference evidence="10 11" key="1">
    <citation type="submission" date="2017-04" db="EMBL/GenBank/DDBJ databases">
        <authorList>
            <person name="Afonso C.L."/>
            <person name="Miller P.J."/>
            <person name="Scott M.A."/>
            <person name="Spackman E."/>
            <person name="Goraichik I."/>
            <person name="Dimitrov K.M."/>
            <person name="Suarez D.L."/>
            <person name="Swayne D.E."/>
        </authorList>
    </citation>
    <scope>NUCLEOTIDE SEQUENCE [LARGE SCALE GENOMIC DNA]</scope>
    <source>
        <strain evidence="10 11">DSM 26133</strain>
    </source>
</reference>
<evidence type="ECO:0000256" key="2">
    <source>
        <dbReference type="ARBA" id="ARBA00012438"/>
    </source>
</evidence>
<dbReference type="Pfam" id="PF02518">
    <property type="entry name" value="HATPase_c"/>
    <property type="match status" value="1"/>
</dbReference>
<dbReference type="InterPro" id="IPR004358">
    <property type="entry name" value="Sig_transdc_His_kin-like_C"/>
</dbReference>
<comment type="catalytic activity">
    <reaction evidence="1">
        <text>ATP + protein L-histidine = ADP + protein N-phospho-L-histidine.</text>
        <dbReference type="EC" id="2.7.13.3"/>
    </reaction>
</comment>
<name>A0A1W2G6D9_REIFA</name>
<evidence type="ECO:0000256" key="8">
    <source>
        <dbReference type="SAM" id="Phobius"/>
    </source>
</evidence>
<evidence type="ECO:0000313" key="11">
    <source>
        <dbReference type="Proteomes" id="UP000192472"/>
    </source>
</evidence>
<dbReference type="Gene3D" id="3.30.565.10">
    <property type="entry name" value="Histidine kinase-like ATPase, C-terminal domain"/>
    <property type="match status" value="1"/>
</dbReference>
<dbReference type="InterPro" id="IPR003594">
    <property type="entry name" value="HATPase_dom"/>
</dbReference>
<proteinExistence type="predicted"/>
<evidence type="ECO:0000256" key="4">
    <source>
        <dbReference type="ARBA" id="ARBA00022741"/>
    </source>
</evidence>
<keyword evidence="8" id="KW-1133">Transmembrane helix</keyword>
<dbReference type="PRINTS" id="PR00344">
    <property type="entry name" value="BCTRLSENSOR"/>
</dbReference>